<evidence type="ECO:0000256" key="1">
    <source>
        <dbReference type="ARBA" id="ARBA00004167"/>
    </source>
</evidence>
<dbReference type="Proteomes" id="UP000554235">
    <property type="component" value="Unassembled WGS sequence"/>
</dbReference>
<evidence type="ECO:0000256" key="5">
    <source>
        <dbReference type="SAM" id="MobiDB-lite"/>
    </source>
</evidence>
<evidence type="ECO:0008006" key="9">
    <source>
        <dbReference type="Google" id="ProtNLM"/>
    </source>
</evidence>
<reference evidence="7 8" key="1">
    <citation type="submission" date="2020-01" db="EMBL/GenBank/DDBJ databases">
        <title>Identification and distribution of gene clusters putatively required for synthesis of sphingolipid metabolism inhibitors in phylogenetically diverse species of the filamentous fungus Fusarium.</title>
        <authorList>
            <person name="Kim H.-S."/>
            <person name="Busman M."/>
            <person name="Brown D.W."/>
            <person name="Divon H."/>
            <person name="Uhlig S."/>
            <person name="Proctor R.H."/>
        </authorList>
    </citation>
    <scope>NUCLEOTIDE SEQUENCE [LARGE SCALE GENOMIC DNA]</scope>
    <source>
        <strain evidence="7 8">NRRL 20459</strain>
    </source>
</reference>
<name>A0A8H4LC70_9HYPO</name>
<dbReference type="AlphaFoldDB" id="A0A8H4LC70"/>
<evidence type="ECO:0000313" key="7">
    <source>
        <dbReference type="EMBL" id="KAF4466960.1"/>
    </source>
</evidence>
<dbReference type="PANTHER" id="PTHR15549">
    <property type="entry name" value="PAIRED IMMUNOGLOBULIN-LIKE TYPE 2 RECEPTOR"/>
    <property type="match status" value="1"/>
</dbReference>
<accession>A0A8H4LC70</accession>
<gene>
    <name evidence="7" type="ORF">FALBO_6175</name>
</gene>
<dbReference type="EMBL" id="JAADYS010000804">
    <property type="protein sequence ID" value="KAF4466960.1"/>
    <property type="molecule type" value="Genomic_DNA"/>
</dbReference>
<feature type="region of interest" description="Disordered" evidence="5">
    <location>
        <begin position="250"/>
        <end position="319"/>
    </location>
</feature>
<keyword evidence="8" id="KW-1185">Reference proteome</keyword>
<keyword evidence="4 6" id="KW-0472">Membrane</keyword>
<proteinExistence type="predicted"/>
<evidence type="ECO:0000313" key="8">
    <source>
        <dbReference type="Proteomes" id="UP000554235"/>
    </source>
</evidence>
<comment type="caution">
    <text evidence="7">The sequence shown here is derived from an EMBL/GenBank/DDBJ whole genome shotgun (WGS) entry which is preliminary data.</text>
</comment>
<sequence length="319" mass="33598">MLLYLLFEQAGAEAVCSANETSTGSEIILFSKSGSSDNENSKTGLGPVTETDVIIIDDPLLPGTHNERRQMLDSSSTTNLWDFISTITLLPDPTSEEIWASVTVTTGVFEGTLSLETLTLSFPDTSTLQESEEITTLSQLLTTITSSVPVETTFSSATDETSSSTTVALTTIASPTVISNGSSGLGAGEIAGIVVGGLVGLVVVAIGFLILAIFLRRRRQRRDEHPNIQLVSGPFPDPTERGSQNYLRVRPINPRPDLMMNGPTISEPAGPRLSGDSRGSGSAARPSEPGPSGVASGEEVSRDTIDAIIDGYSSSVYSQ</sequence>
<protein>
    <recommendedName>
        <fullName evidence="9">Mid2 domain-containing protein</fullName>
    </recommendedName>
</protein>
<dbReference type="InterPro" id="IPR051694">
    <property type="entry name" value="Immunoregulatory_rcpt-like"/>
</dbReference>
<evidence type="ECO:0000256" key="6">
    <source>
        <dbReference type="SAM" id="Phobius"/>
    </source>
</evidence>
<organism evidence="7 8">
    <name type="scientific">Fusarium albosuccineum</name>
    <dbReference type="NCBI Taxonomy" id="1237068"/>
    <lineage>
        <taxon>Eukaryota</taxon>
        <taxon>Fungi</taxon>
        <taxon>Dikarya</taxon>
        <taxon>Ascomycota</taxon>
        <taxon>Pezizomycotina</taxon>
        <taxon>Sordariomycetes</taxon>
        <taxon>Hypocreomycetidae</taxon>
        <taxon>Hypocreales</taxon>
        <taxon>Nectriaceae</taxon>
        <taxon>Fusarium</taxon>
        <taxon>Fusarium decemcellulare species complex</taxon>
    </lineage>
</organism>
<feature type="compositionally biased region" description="Low complexity" evidence="5">
    <location>
        <begin position="270"/>
        <end position="287"/>
    </location>
</feature>
<comment type="subcellular location">
    <subcellularLocation>
        <location evidence="1">Membrane</location>
        <topology evidence="1">Single-pass membrane protein</topology>
    </subcellularLocation>
</comment>
<evidence type="ECO:0000256" key="2">
    <source>
        <dbReference type="ARBA" id="ARBA00022692"/>
    </source>
</evidence>
<evidence type="ECO:0000256" key="3">
    <source>
        <dbReference type="ARBA" id="ARBA00022989"/>
    </source>
</evidence>
<keyword evidence="3 6" id="KW-1133">Transmembrane helix</keyword>
<evidence type="ECO:0000256" key="4">
    <source>
        <dbReference type="ARBA" id="ARBA00023136"/>
    </source>
</evidence>
<dbReference type="GO" id="GO:0016020">
    <property type="term" value="C:membrane"/>
    <property type="evidence" value="ECO:0007669"/>
    <property type="project" value="UniProtKB-SubCell"/>
</dbReference>
<feature type="transmembrane region" description="Helical" evidence="6">
    <location>
        <begin position="190"/>
        <end position="215"/>
    </location>
</feature>
<keyword evidence="2 6" id="KW-0812">Transmembrane</keyword>
<dbReference type="GO" id="GO:0071944">
    <property type="term" value="C:cell periphery"/>
    <property type="evidence" value="ECO:0007669"/>
    <property type="project" value="UniProtKB-ARBA"/>
</dbReference>
<dbReference type="OrthoDB" id="5099426at2759"/>